<evidence type="ECO:0000256" key="5">
    <source>
        <dbReference type="ARBA" id="ARBA00023163"/>
    </source>
</evidence>
<dbReference type="InterPro" id="IPR011006">
    <property type="entry name" value="CheY-like_superfamily"/>
</dbReference>
<keyword evidence="5" id="KW-0804">Transcription</keyword>
<evidence type="ECO:0000313" key="10">
    <source>
        <dbReference type="Proteomes" id="UP000319837"/>
    </source>
</evidence>
<evidence type="ECO:0000259" key="7">
    <source>
        <dbReference type="PROSITE" id="PS50043"/>
    </source>
</evidence>
<dbReference type="Gene3D" id="3.40.50.2300">
    <property type="match status" value="1"/>
</dbReference>
<dbReference type="Pfam" id="PF00072">
    <property type="entry name" value="Response_reg"/>
    <property type="match status" value="1"/>
</dbReference>
<dbReference type="EMBL" id="RIBP01000001">
    <property type="protein sequence ID" value="TRZ39995.1"/>
    <property type="molecule type" value="Genomic_DNA"/>
</dbReference>
<dbReference type="CDD" id="cd17535">
    <property type="entry name" value="REC_NarL-like"/>
    <property type="match status" value="1"/>
</dbReference>
<dbReference type="InterPro" id="IPR000792">
    <property type="entry name" value="Tscrpt_reg_LuxR_C"/>
</dbReference>
<name>A0A553SSL8_NIACI</name>
<dbReference type="SMART" id="SM00421">
    <property type="entry name" value="HTH_LUXR"/>
    <property type="match status" value="1"/>
</dbReference>
<dbReference type="SMART" id="SM00448">
    <property type="entry name" value="REC"/>
    <property type="match status" value="1"/>
</dbReference>
<dbReference type="SUPFAM" id="SSF52172">
    <property type="entry name" value="CheY-like"/>
    <property type="match status" value="1"/>
</dbReference>
<dbReference type="RefSeq" id="WP_185763415.1">
    <property type="nucleotide sequence ID" value="NZ_RIBP01000001.1"/>
</dbReference>
<feature type="domain" description="Response regulatory" evidence="8">
    <location>
        <begin position="3"/>
        <end position="120"/>
    </location>
</feature>
<evidence type="ECO:0000259" key="8">
    <source>
        <dbReference type="PROSITE" id="PS50110"/>
    </source>
</evidence>
<dbReference type="PANTHER" id="PTHR43214">
    <property type="entry name" value="TWO-COMPONENT RESPONSE REGULATOR"/>
    <property type="match status" value="1"/>
</dbReference>
<evidence type="ECO:0000313" key="9">
    <source>
        <dbReference type="EMBL" id="TRZ39995.1"/>
    </source>
</evidence>
<dbReference type="SUPFAM" id="SSF46894">
    <property type="entry name" value="C-terminal effector domain of the bipartite response regulators"/>
    <property type="match status" value="1"/>
</dbReference>
<evidence type="ECO:0000256" key="4">
    <source>
        <dbReference type="ARBA" id="ARBA00023125"/>
    </source>
</evidence>
<accession>A0A553SSL8</accession>
<dbReference type="Proteomes" id="UP000319837">
    <property type="component" value="Unassembled WGS sequence"/>
</dbReference>
<organism evidence="9 10">
    <name type="scientific">Niallia circulans</name>
    <name type="common">Bacillus circulans</name>
    <dbReference type="NCBI Taxonomy" id="1397"/>
    <lineage>
        <taxon>Bacteria</taxon>
        <taxon>Bacillati</taxon>
        <taxon>Bacillota</taxon>
        <taxon>Bacilli</taxon>
        <taxon>Bacillales</taxon>
        <taxon>Bacillaceae</taxon>
        <taxon>Niallia</taxon>
    </lineage>
</organism>
<dbReference type="GO" id="GO:0003677">
    <property type="term" value="F:DNA binding"/>
    <property type="evidence" value="ECO:0007669"/>
    <property type="project" value="UniProtKB-KW"/>
</dbReference>
<reference evidence="10" key="1">
    <citation type="submission" date="2018-10" db="EMBL/GenBank/DDBJ databases">
        <title>FDA dAtabase for Regulatory Grade micrObial Sequences (FDA-ARGOS): Supporting development and validation of Infectious Disease Dx tests.</title>
        <authorList>
            <person name="Minogue T."/>
            <person name="Wolcott M."/>
            <person name="Wasieloski L."/>
            <person name="Aguilar W."/>
            <person name="Moore D."/>
            <person name="Tallon L."/>
            <person name="Sadzewicz L."/>
            <person name="Sengamalay N."/>
            <person name="Ott S."/>
            <person name="Godinez A."/>
            <person name="Nagaraj S."/>
            <person name="Vavikolanu K."/>
            <person name="Vyas G."/>
            <person name="Nadendla S."/>
            <person name="George J."/>
            <person name="Sichtig H."/>
        </authorList>
    </citation>
    <scope>NUCLEOTIDE SEQUENCE [LARGE SCALE GENOMIC DNA]</scope>
    <source>
        <strain evidence="10">FDAARGOS_343</strain>
    </source>
</reference>
<dbReference type="CDD" id="cd06170">
    <property type="entry name" value="LuxR_C_like"/>
    <property type="match status" value="1"/>
</dbReference>
<dbReference type="PROSITE" id="PS50043">
    <property type="entry name" value="HTH_LUXR_2"/>
    <property type="match status" value="1"/>
</dbReference>
<gene>
    <name evidence="9" type="ORF">CEQ21_03375</name>
</gene>
<evidence type="ECO:0000256" key="1">
    <source>
        <dbReference type="ARBA" id="ARBA00004496"/>
    </source>
</evidence>
<keyword evidence="4 9" id="KW-0238">DNA-binding</keyword>
<comment type="caution">
    <text evidence="9">The sequence shown here is derived from an EMBL/GenBank/DDBJ whole genome shotgun (WGS) entry which is preliminary data.</text>
</comment>
<sequence>MINVVIADDHAIVRSGLSFLIEAQEDMQVVGTAADGLEASYLVERLQPHVVLMDLSMPPGENGLSATKKIKKAFPHINVLILTMHDDEEYLYHAFKSGATGYILKNAKDDELLNAIRSVINGGRYIHSKVSTKMVREHIESPRQEPEFVDSYFLLSNREQEVLPLVALGYGNKEIADKLFISVKTVEAHKANMMSKLGLTTRPELVQYAIKKNLIDL</sequence>
<dbReference type="InterPro" id="IPR016032">
    <property type="entry name" value="Sig_transdc_resp-reg_C-effctor"/>
</dbReference>
<keyword evidence="3" id="KW-0805">Transcription regulation</keyword>
<evidence type="ECO:0000256" key="2">
    <source>
        <dbReference type="ARBA" id="ARBA00022553"/>
    </source>
</evidence>
<evidence type="ECO:0000256" key="3">
    <source>
        <dbReference type="ARBA" id="ARBA00023015"/>
    </source>
</evidence>
<protein>
    <submittedName>
        <fullName evidence="9">DNA-binding response regulator</fullName>
    </submittedName>
</protein>
<keyword evidence="2 6" id="KW-0597">Phosphoprotein</keyword>
<dbReference type="AlphaFoldDB" id="A0A553SSL8"/>
<dbReference type="InterPro" id="IPR058245">
    <property type="entry name" value="NreC/VraR/RcsB-like_REC"/>
</dbReference>
<evidence type="ECO:0000256" key="6">
    <source>
        <dbReference type="PROSITE-ProRule" id="PRU00169"/>
    </source>
</evidence>
<dbReference type="Pfam" id="PF00196">
    <property type="entry name" value="GerE"/>
    <property type="match status" value="1"/>
</dbReference>
<feature type="domain" description="HTH luxR-type" evidence="7">
    <location>
        <begin position="148"/>
        <end position="213"/>
    </location>
</feature>
<dbReference type="InterPro" id="IPR039420">
    <property type="entry name" value="WalR-like"/>
</dbReference>
<proteinExistence type="predicted"/>
<comment type="subcellular location">
    <subcellularLocation>
        <location evidence="1">Cytoplasm</location>
    </subcellularLocation>
</comment>
<dbReference type="GO" id="GO:0000160">
    <property type="term" value="P:phosphorelay signal transduction system"/>
    <property type="evidence" value="ECO:0007669"/>
    <property type="project" value="InterPro"/>
</dbReference>
<dbReference type="PROSITE" id="PS00622">
    <property type="entry name" value="HTH_LUXR_1"/>
    <property type="match status" value="1"/>
</dbReference>
<dbReference type="InterPro" id="IPR001789">
    <property type="entry name" value="Sig_transdc_resp-reg_receiver"/>
</dbReference>
<dbReference type="PROSITE" id="PS50110">
    <property type="entry name" value="RESPONSE_REGULATORY"/>
    <property type="match status" value="1"/>
</dbReference>
<dbReference type="GO" id="GO:0005737">
    <property type="term" value="C:cytoplasm"/>
    <property type="evidence" value="ECO:0007669"/>
    <property type="project" value="UniProtKB-SubCell"/>
</dbReference>
<dbReference type="GO" id="GO:0006355">
    <property type="term" value="P:regulation of DNA-templated transcription"/>
    <property type="evidence" value="ECO:0007669"/>
    <property type="project" value="InterPro"/>
</dbReference>
<dbReference type="PRINTS" id="PR00038">
    <property type="entry name" value="HTHLUXR"/>
</dbReference>
<feature type="modified residue" description="4-aspartylphosphate" evidence="6">
    <location>
        <position position="54"/>
    </location>
</feature>
<dbReference type="PANTHER" id="PTHR43214:SF37">
    <property type="entry name" value="TRANSCRIPTIONAL REGULATORY PROTEIN YDFI"/>
    <property type="match status" value="1"/>
</dbReference>